<evidence type="ECO:0000313" key="3">
    <source>
        <dbReference type="Proteomes" id="UP000228934"/>
    </source>
</evidence>
<organism evidence="2 3">
    <name type="scientific">Aquarana catesbeiana</name>
    <name type="common">American bullfrog</name>
    <name type="synonym">Rana catesbeiana</name>
    <dbReference type="NCBI Taxonomy" id="8400"/>
    <lineage>
        <taxon>Eukaryota</taxon>
        <taxon>Metazoa</taxon>
        <taxon>Chordata</taxon>
        <taxon>Craniata</taxon>
        <taxon>Vertebrata</taxon>
        <taxon>Euteleostomi</taxon>
        <taxon>Amphibia</taxon>
        <taxon>Batrachia</taxon>
        <taxon>Anura</taxon>
        <taxon>Neobatrachia</taxon>
        <taxon>Ranoidea</taxon>
        <taxon>Ranidae</taxon>
        <taxon>Aquarana</taxon>
    </lineage>
</organism>
<evidence type="ECO:0008006" key="4">
    <source>
        <dbReference type="Google" id="ProtNLM"/>
    </source>
</evidence>
<dbReference type="AlphaFoldDB" id="A0A2G9R4S3"/>
<feature type="chain" id="PRO_5013607552" description="Secreted protein" evidence="1">
    <location>
        <begin position="25"/>
        <end position="136"/>
    </location>
</feature>
<dbReference type="EMBL" id="KV977809">
    <property type="protein sequence ID" value="PIO22864.1"/>
    <property type="molecule type" value="Genomic_DNA"/>
</dbReference>
<proteinExistence type="predicted"/>
<name>A0A2G9R4S3_AQUCT</name>
<gene>
    <name evidence="2" type="ORF">AB205_0088710</name>
</gene>
<feature type="signal peptide" evidence="1">
    <location>
        <begin position="1"/>
        <end position="24"/>
    </location>
</feature>
<dbReference type="Proteomes" id="UP000228934">
    <property type="component" value="Unassembled WGS sequence"/>
</dbReference>
<keyword evidence="1" id="KW-0732">Signal</keyword>
<keyword evidence="3" id="KW-1185">Reference proteome</keyword>
<reference evidence="3" key="1">
    <citation type="journal article" date="2017" name="Nat. Commun.">
        <title>The North American bullfrog draft genome provides insight into hormonal regulation of long noncoding RNA.</title>
        <authorList>
            <person name="Hammond S.A."/>
            <person name="Warren R.L."/>
            <person name="Vandervalk B.P."/>
            <person name="Kucuk E."/>
            <person name="Khan H."/>
            <person name="Gibb E.A."/>
            <person name="Pandoh P."/>
            <person name="Kirk H."/>
            <person name="Zhao Y."/>
            <person name="Jones M."/>
            <person name="Mungall A.J."/>
            <person name="Coope R."/>
            <person name="Pleasance S."/>
            <person name="Moore R.A."/>
            <person name="Holt R.A."/>
            <person name="Round J.M."/>
            <person name="Ohora S."/>
            <person name="Walle B.V."/>
            <person name="Veldhoen N."/>
            <person name="Helbing C.C."/>
            <person name="Birol I."/>
        </authorList>
    </citation>
    <scope>NUCLEOTIDE SEQUENCE [LARGE SCALE GENOMIC DNA]</scope>
</reference>
<evidence type="ECO:0000256" key="1">
    <source>
        <dbReference type="SAM" id="SignalP"/>
    </source>
</evidence>
<sequence>MLHSFSMSPIFLVSSSFFISSCWIISDSDKETRSACPEISLWTLFSRCSRCILRSLNRTASLFVSSSAFPCTFLLCSCRLWTLFSVSSLSEISFCRTFLSCPFFISEASSRVSTWCPRCSSAKLQDAQIMVESSVQ</sequence>
<accession>A0A2G9R4S3</accession>
<evidence type="ECO:0000313" key="2">
    <source>
        <dbReference type="EMBL" id="PIO22864.1"/>
    </source>
</evidence>
<protein>
    <recommendedName>
        <fullName evidence="4">Secreted protein</fullName>
    </recommendedName>
</protein>